<comment type="caution">
    <text evidence="1">The sequence shown here is derived from an EMBL/GenBank/DDBJ whole genome shotgun (WGS) entry which is preliminary data.</text>
</comment>
<dbReference type="EMBL" id="JACHGT010000015">
    <property type="protein sequence ID" value="MBB6038227.1"/>
    <property type="molecule type" value="Genomic_DNA"/>
</dbReference>
<evidence type="ECO:0000313" key="1">
    <source>
        <dbReference type="EMBL" id="MBB6038227.1"/>
    </source>
</evidence>
<dbReference type="RefSeq" id="WP_184791014.1">
    <property type="nucleotide sequence ID" value="NZ_BONT01000047.1"/>
</dbReference>
<dbReference type="AlphaFoldDB" id="A0A841FXZ3"/>
<name>A0A841FXZ3_9ACTN</name>
<gene>
    <name evidence="1" type="ORF">HNR73_006107</name>
</gene>
<organism evidence="1 2">
    <name type="scientific">Phytomonospora endophytica</name>
    <dbReference type="NCBI Taxonomy" id="714109"/>
    <lineage>
        <taxon>Bacteria</taxon>
        <taxon>Bacillati</taxon>
        <taxon>Actinomycetota</taxon>
        <taxon>Actinomycetes</taxon>
        <taxon>Micromonosporales</taxon>
        <taxon>Micromonosporaceae</taxon>
        <taxon>Phytomonospora</taxon>
    </lineage>
</organism>
<dbReference type="Proteomes" id="UP000548476">
    <property type="component" value="Unassembled WGS sequence"/>
</dbReference>
<protein>
    <submittedName>
        <fullName evidence="1">Uncharacterized protein</fullName>
    </submittedName>
</protein>
<sequence>MATPTIAAAYQRAAFQPADVRFAAGTGLACPMDDAPLIPTRTGWTCRTCAATWDFHGQHGTWNTLTHSRTENTR</sequence>
<proteinExistence type="predicted"/>
<reference evidence="1 2" key="1">
    <citation type="submission" date="2020-08" db="EMBL/GenBank/DDBJ databases">
        <title>Genomic Encyclopedia of Type Strains, Phase IV (KMG-IV): sequencing the most valuable type-strain genomes for metagenomic binning, comparative biology and taxonomic classification.</title>
        <authorList>
            <person name="Goeker M."/>
        </authorList>
    </citation>
    <scope>NUCLEOTIDE SEQUENCE [LARGE SCALE GENOMIC DNA]</scope>
    <source>
        <strain evidence="1 2">YIM 65646</strain>
    </source>
</reference>
<keyword evidence="2" id="KW-1185">Reference proteome</keyword>
<accession>A0A841FXZ3</accession>
<evidence type="ECO:0000313" key="2">
    <source>
        <dbReference type="Proteomes" id="UP000548476"/>
    </source>
</evidence>